<feature type="domain" description="Methanolan biosynthesis EpsI" evidence="1">
    <location>
        <begin position="9"/>
        <end position="206"/>
    </location>
</feature>
<evidence type="ECO:0000313" key="2">
    <source>
        <dbReference type="EMBL" id="BCR05271.1"/>
    </source>
</evidence>
<sequence length="210" mass="24166">MISKYRLFIVYGLLIAAAIFVHTHGDVYVPSSKPLEEIPRHENGWRMAEETRFDERVLEVLKPTDYISRMYQDGEGKRVSIYLGYHGGGPESGPIHSPKHCLPGSGWHEMSSVSGEMNLGGERINLVRSTYQNGYAKELFLYWYQVKGRTLNDEYALKFAEVKNSILHNRRDSAFVRVSVPFEEDVEQAVAVGERFIRDFYPHIQRVLPN</sequence>
<evidence type="ECO:0000259" key="1">
    <source>
        <dbReference type="Pfam" id="PF11984"/>
    </source>
</evidence>
<dbReference type="InterPro" id="IPR014263">
    <property type="entry name" value="Methanolan_biosynth_EpsI"/>
</dbReference>
<dbReference type="Pfam" id="PF11984">
    <property type="entry name" value="DUF3485"/>
    <property type="match status" value="1"/>
</dbReference>
<reference evidence="2 3" key="2">
    <citation type="journal article" date="2021" name="Int. J. Syst. Evol. Microbiol.">
        <title>Isolation and Polyphasic Characterization of Desulfuromonas versatilis sp. Nov., an Electrogenic Bacteria Capable of Versatile Metabolism Isolated from a Graphene Oxide-Reducing Enrichment Culture.</title>
        <authorList>
            <person name="Xie L."/>
            <person name="Yoshida N."/>
            <person name="Ishii S."/>
            <person name="Meng L."/>
        </authorList>
    </citation>
    <scope>NUCLEOTIDE SEQUENCE [LARGE SCALE GENOMIC DNA]</scope>
    <source>
        <strain evidence="2 3">NIT-T3</strain>
    </source>
</reference>
<accession>A0ABN6DZ75</accession>
<evidence type="ECO:0000313" key="3">
    <source>
        <dbReference type="Proteomes" id="UP001319827"/>
    </source>
</evidence>
<protein>
    <submittedName>
        <fullName evidence="2">EpsI family protein</fullName>
    </submittedName>
</protein>
<keyword evidence="3" id="KW-1185">Reference proteome</keyword>
<dbReference type="EMBL" id="AP024355">
    <property type="protein sequence ID" value="BCR05271.1"/>
    <property type="molecule type" value="Genomic_DNA"/>
</dbReference>
<name>A0ABN6DZ75_9BACT</name>
<dbReference type="RefSeq" id="WP_221248695.1">
    <property type="nucleotide sequence ID" value="NZ_AP024355.1"/>
</dbReference>
<proteinExistence type="predicted"/>
<organism evidence="2 3">
    <name type="scientific">Desulfuromonas versatilis</name>
    <dbReference type="NCBI Taxonomy" id="2802975"/>
    <lineage>
        <taxon>Bacteria</taxon>
        <taxon>Pseudomonadati</taxon>
        <taxon>Thermodesulfobacteriota</taxon>
        <taxon>Desulfuromonadia</taxon>
        <taxon>Desulfuromonadales</taxon>
        <taxon>Desulfuromonadaceae</taxon>
        <taxon>Desulfuromonas</taxon>
    </lineage>
</organism>
<dbReference type="NCBIfam" id="TIGR02914">
    <property type="entry name" value="EpsI_fam"/>
    <property type="match status" value="1"/>
</dbReference>
<gene>
    <name evidence="2" type="ORF">DESUT3_23400</name>
</gene>
<dbReference type="Proteomes" id="UP001319827">
    <property type="component" value="Chromosome"/>
</dbReference>
<reference evidence="2 3" key="1">
    <citation type="journal article" date="2016" name="C (Basel)">
        <title>Selective Growth of and Electricity Production by Marine Exoelectrogenic Bacteria in Self-Aggregated Hydrogel of Microbially Reduced Graphene Oxide.</title>
        <authorList>
            <person name="Yoshida N."/>
            <person name="Goto Y."/>
            <person name="Miyata Y."/>
        </authorList>
    </citation>
    <scope>NUCLEOTIDE SEQUENCE [LARGE SCALE GENOMIC DNA]</scope>
    <source>
        <strain evidence="2 3">NIT-T3</strain>
    </source>
</reference>